<evidence type="ECO:0000256" key="6">
    <source>
        <dbReference type="SAM" id="Phobius"/>
    </source>
</evidence>
<gene>
    <name evidence="9" type="ORF">ODALV1_LOCUS19879</name>
</gene>
<accession>A0ABP1R8C9</accession>
<evidence type="ECO:0000256" key="2">
    <source>
        <dbReference type="ARBA" id="ARBA00010790"/>
    </source>
</evidence>
<dbReference type="PANTHER" id="PTHR11552:SF147">
    <property type="entry name" value="CHOLINE DEHYDROGENASE, MITOCHONDRIAL"/>
    <property type="match status" value="1"/>
</dbReference>
<evidence type="ECO:0000259" key="8">
    <source>
        <dbReference type="PROSITE" id="PS00624"/>
    </source>
</evidence>
<keyword evidence="6" id="KW-1133">Transmembrane helix</keyword>
<sequence length="471" mass="52368">MAINEEAQFSIFYIVRKLKNSHKVSYAFASKRKFAKITELGESKNFAATFNPPVTAHFAAIKMYMDYQRMFWTTWNYMEKLNLGQCLVLAVLIYTLPKILYAIYDIGASIIRSAIRMMIFSVIVGIAINLYMVGGGTGGLAVAGNLIAANRNYSVLVLESGGFPKEGNEVPAYAPRFVPDTDVTFQYKSVPQQNILSRSNGSAKISSGRMVGGTSSLNFMHFNRGNPLDYDEWAKSTGDDSWSYSNLLPIFRKMETYVGDYPSDQHGDSGPIVISRPQYAPGLDTWLEAGRSLGYPIYDANGPQKISFTKTEFSKKFGRRASSYTSYIEPILASTPNLRILTNVNATQIMFSGKRAIGVKYETKSENSLPVENVAYARKEIIISAGSYGSPILLQKSGIGPRDVLEAAKIPVVHELPVGKNLQNHAVVELDFVINNISAVIYPARDFTPENFELWVSTGDGKKIYRHYNLQ</sequence>
<dbReference type="Gene3D" id="3.50.50.60">
    <property type="entry name" value="FAD/NAD(P)-binding domain"/>
    <property type="match status" value="1"/>
</dbReference>
<feature type="domain" description="Glucose-methanol-choline oxidoreductase N-terminal" evidence="8">
    <location>
        <begin position="386"/>
        <end position="400"/>
    </location>
</feature>
<dbReference type="SUPFAM" id="SSF51905">
    <property type="entry name" value="FAD/NAD(P)-binding domain"/>
    <property type="match status" value="1"/>
</dbReference>
<dbReference type="Gene3D" id="3.30.560.10">
    <property type="entry name" value="Glucose Oxidase, domain 3"/>
    <property type="match status" value="1"/>
</dbReference>
<comment type="caution">
    <text evidence="9">The sequence shown here is derived from an EMBL/GenBank/DDBJ whole genome shotgun (WGS) entry which is preliminary data.</text>
</comment>
<dbReference type="PANTHER" id="PTHR11552">
    <property type="entry name" value="GLUCOSE-METHANOL-CHOLINE GMC OXIDOREDUCTASE"/>
    <property type="match status" value="1"/>
</dbReference>
<comment type="cofactor">
    <cofactor evidence="1">
        <name>FAD</name>
        <dbReference type="ChEBI" id="CHEBI:57692"/>
    </cofactor>
</comment>
<evidence type="ECO:0000256" key="1">
    <source>
        <dbReference type="ARBA" id="ARBA00001974"/>
    </source>
</evidence>
<evidence type="ECO:0000256" key="5">
    <source>
        <dbReference type="RuleBase" id="RU003968"/>
    </source>
</evidence>
<evidence type="ECO:0000259" key="7">
    <source>
        <dbReference type="PROSITE" id="PS00623"/>
    </source>
</evidence>
<dbReference type="InterPro" id="IPR000172">
    <property type="entry name" value="GMC_OxRdtase_N"/>
</dbReference>
<evidence type="ECO:0000313" key="10">
    <source>
        <dbReference type="Proteomes" id="UP001642540"/>
    </source>
</evidence>
<dbReference type="PROSITE" id="PS00623">
    <property type="entry name" value="GMC_OXRED_1"/>
    <property type="match status" value="1"/>
</dbReference>
<keyword evidence="6" id="KW-0812">Transmembrane</keyword>
<protein>
    <recommendedName>
        <fullName evidence="7 8">Glucose-methanol-choline oxidoreductase N-terminal domain-containing protein</fullName>
    </recommendedName>
</protein>
<reference evidence="9 10" key="1">
    <citation type="submission" date="2024-08" db="EMBL/GenBank/DDBJ databases">
        <authorList>
            <person name="Cucini C."/>
            <person name="Frati F."/>
        </authorList>
    </citation>
    <scope>NUCLEOTIDE SEQUENCE [LARGE SCALE GENOMIC DNA]</scope>
</reference>
<evidence type="ECO:0000313" key="9">
    <source>
        <dbReference type="EMBL" id="CAL8122596.1"/>
    </source>
</evidence>
<comment type="similarity">
    <text evidence="2 5">Belongs to the GMC oxidoreductase family.</text>
</comment>
<dbReference type="InterPro" id="IPR036188">
    <property type="entry name" value="FAD/NAD-bd_sf"/>
</dbReference>
<keyword evidence="3 5" id="KW-0285">Flavoprotein</keyword>
<feature type="transmembrane region" description="Helical" evidence="6">
    <location>
        <begin position="115"/>
        <end position="133"/>
    </location>
</feature>
<dbReference type="Proteomes" id="UP001642540">
    <property type="component" value="Unassembled WGS sequence"/>
</dbReference>
<dbReference type="Pfam" id="PF00732">
    <property type="entry name" value="GMC_oxred_N"/>
    <property type="match status" value="1"/>
</dbReference>
<feature type="domain" description="Glucose-methanol-choline oxidoreductase N-terminal" evidence="7">
    <location>
        <begin position="208"/>
        <end position="231"/>
    </location>
</feature>
<feature type="transmembrane region" description="Helical" evidence="6">
    <location>
        <begin position="82"/>
        <end position="103"/>
    </location>
</feature>
<dbReference type="InterPro" id="IPR012132">
    <property type="entry name" value="GMC_OxRdtase"/>
</dbReference>
<name>A0ABP1R8C9_9HEXA</name>
<keyword evidence="6" id="KW-0472">Membrane</keyword>
<evidence type="ECO:0000256" key="4">
    <source>
        <dbReference type="ARBA" id="ARBA00022827"/>
    </source>
</evidence>
<keyword evidence="10" id="KW-1185">Reference proteome</keyword>
<dbReference type="PROSITE" id="PS00624">
    <property type="entry name" value="GMC_OXRED_2"/>
    <property type="match status" value="1"/>
</dbReference>
<organism evidence="9 10">
    <name type="scientific">Orchesella dallaii</name>
    <dbReference type="NCBI Taxonomy" id="48710"/>
    <lineage>
        <taxon>Eukaryota</taxon>
        <taxon>Metazoa</taxon>
        <taxon>Ecdysozoa</taxon>
        <taxon>Arthropoda</taxon>
        <taxon>Hexapoda</taxon>
        <taxon>Collembola</taxon>
        <taxon>Entomobryomorpha</taxon>
        <taxon>Entomobryoidea</taxon>
        <taxon>Orchesellidae</taxon>
        <taxon>Orchesellinae</taxon>
        <taxon>Orchesella</taxon>
    </lineage>
</organism>
<evidence type="ECO:0000256" key="3">
    <source>
        <dbReference type="ARBA" id="ARBA00022630"/>
    </source>
</evidence>
<dbReference type="EMBL" id="CAXLJM020000068">
    <property type="protein sequence ID" value="CAL8122596.1"/>
    <property type="molecule type" value="Genomic_DNA"/>
</dbReference>
<proteinExistence type="inferred from homology"/>
<keyword evidence="4 5" id="KW-0274">FAD</keyword>